<evidence type="ECO:0000256" key="3">
    <source>
        <dbReference type="SAM" id="MobiDB-lite"/>
    </source>
</evidence>
<evidence type="ECO:0000259" key="4">
    <source>
        <dbReference type="SMART" id="SM00322"/>
    </source>
</evidence>
<dbReference type="Pfam" id="PF22952">
    <property type="entry name" value="KH_11"/>
    <property type="match status" value="1"/>
</dbReference>
<evidence type="ECO:0000313" key="5">
    <source>
        <dbReference type="EMBL" id="KAK0743344.1"/>
    </source>
</evidence>
<feature type="region of interest" description="Disordered" evidence="3">
    <location>
        <begin position="1"/>
        <end position="75"/>
    </location>
</feature>
<feature type="region of interest" description="Disordered" evidence="3">
    <location>
        <begin position="102"/>
        <end position="127"/>
    </location>
</feature>
<evidence type="ECO:0000256" key="2">
    <source>
        <dbReference type="PROSITE-ProRule" id="PRU00117"/>
    </source>
</evidence>
<feature type="domain" description="K Homology" evidence="4">
    <location>
        <begin position="212"/>
        <end position="291"/>
    </location>
</feature>
<feature type="compositionally biased region" description="Polar residues" evidence="3">
    <location>
        <begin position="102"/>
        <end position="126"/>
    </location>
</feature>
<feature type="domain" description="K Homology" evidence="4">
    <location>
        <begin position="868"/>
        <end position="939"/>
    </location>
</feature>
<dbReference type="PANTHER" id="PTHR10627">
    <property type="entry name" value="SCP160"/>
    <property type="match status" value="1"/>
</dbReference>
<feature type="domain" description="K Homology" evidence="4">
    <location>
        <begin position="1093"/>
        <end position="1201"/>
    </location>
</feature>
<dbReference type="CDD" id="cd22448">
    <property type="entry name" value="KH-I_ScSCP160_rpt3"/>
    <property type="match status" value="1"/>
</dbReference>
<dbReference type="InterPro" id="IPR004087">
    <property type="entry name" value="KH_dom"/>
</dbReference>
<gene>
    <name evidence="5" type="ORF">B0T18DRAFT_490104</name>
</gene>
<protein>
    <recommendedName>
        <fullName evidence="4">K Homology domain-containing protein</fullName>
    </recommendedName>
</protein>
<dbReference type="CDD" id="cd22408">
    <property type="entry name" value="KH-I_Vigilin_rpt4"/>
    <property type="match status" value="1"/>
</dbReference>
<dbReference type="InterPro" id="IPR004088">
    <property type="entry name" value="KH_dom_type_1"/>
</dbReference>
<feature type="compositionally biased region" description="Basic and acidic residues" evidence="3">
    <location>
        <begin position="64"/>
        <end position="75"/>
    </location>
</feature>
<keyword evidence="1" id="KW-0677">Repeat</keyword>
<dbReference type="GO" id="GO:0003729">
    <property type="term" value="F:mRNA binding"/>
    <property type="evidence" value="ECO:0007669"/>
    <property type="project" value="TreeGrafter"/>
</dbReference>
<dbReference type="CDD" id="cd02394">
    <property type="entry name" value="KH-I_Vigilin_rpt6"/>
    <property type="match status" value="1"/>
</dbReference>
<dbReference type="CDD" id="cd00105">
    <property type="entry name" value="KH-I"/>
    <property type="match status" value="1"/>
</dbReference>
<keyword evidence="2" id="KW-0694">RNA-binding</keyword>
<evidence type="ECO:0000313" key="6">
    <source>
        <dbReference type="Proteomes" id="UP001172155"/>
    </source>
</evidence>
<feature type="compositionally biased region" description="Low complexity" evidence="3">
    <location>
        <begin position="1"/>
        <end position="15"/>
    </location>
</feature>
<keyword evidence="6" id="KW-1185">Reference proteome</keyword>
<feature type="domain" description="K Homology" evidence="4">
    <location>
        <begin position="295"/>
        <end position="384"/>
    </location>
</feature>
<feature type="domain" description="K Homology" evidence="4">
    <location>
        <begin position="943"/>
        <end position="1020"/>
    </location>
</feature>
<accession>A0AA40EPY9</accession>
<feature type="domain" description="K Homology" evidence="4">
    <location>
        <begin position="1024"/>
        <end position="1092"/>
    </location>
</feature>
<organism evidence="5 6">
    <name type="scientific">Schizothecium vesticola</name>
    <dbReference type="NCBI Taxonomy" id="314040"/>
    <lineage>
        <taxon>Eukaryota</taxon>
        <taxon>Fungi</taxon>
        <taxon>Dikarya</taxon>
        <taxon>Ascomycota</taxon>
        <taxon>Pezizomycotina</taxon>
        <taxon>Sordariomycetes</taxon>
        <taxon>Sordariomycetidae</taxon>
        <taxon>Sordariales</taxon>
        <taxon>Schizotheciaceae</taxon>
        <taxon>Schizothecium</taxon>
    </lineage>
</organism>
<dbReference type="InterPro" id="IPR054548">
    <property type="entry name" value="SCP160-like_KH"/>
</dbReference>
<feature type="domain" description="K Homology" evidence="4">
    <location>
        <begin position="1206"/>
        <end position="1275"/>
    </location>
</feature>
<feature type="domain" description="K Homology" evidence="4">
    <location>
        <begin position="389"/>
        <end position="456"/>
    </location>
</feature>
<reference evidence="5" key="1">
    <citation type="submission" date="2023-06" db="EMBL/GenBank/DDBJ databases">
        <title>Genome-scale phylogeny and comparative genomics of the fungal order Sordariales.</title>
        <authorList>
            <consortium name="Lawrence Berkeley National Laboratory"/>
            <person name="Hensen N."/>
            <person name="Bonometti L."/>
            <person name="Westerberg I."/>
            <person name="Brannstrom I.O."/>
            <person name="Guillou S."/>
            <person name="Cros-Aarteil S."/>
            <person name="Calhoun S."/>
            <person name="Haridas S."/>
            <person name="Kuo A."/>
            <person name="Mondo S."/>
            <person name="Pangilinan J."/>
            <person name="Riley R."/>
            <person name="LaButti K."/>
            <person name="Andreopoulos B."/>
            <person name="Lipzen A."/>
            <person name="Chen C."/>
            <person name="Yanf M."/>
            <person name="Daum C."/>
            <person name="Ng V."/>
            <person name="Clum A."/>
            <person name="Steindorff A."/>
            <person name="Ohm R."/>
            <person name="Martin F."/>
            <person name="Silar P."/>
            <person name="Natvig D."/>
            <person name="Lalanne C."/>
            <person name="Gautier V."/>
            <person name="Ament-velasquez S.L."/>
            <person name="Kruys A."/>
            <person name="Hutchinson M.I."/>
            <person name="Powell A.J."/>
            <person name="Barry K."/>
            <person name="Miller A.N."/>
            <person name="Grigoriev I.V."/>
            <person name="Debuchy R."/>
            <person name="Gladieux P."/>
            <person name="Thoren M.H."/>
            <person name="Johannesson H."/>
        </authorList>
    </citation>
    <scope>NUCLEOTIDE SEQUENCE</scope>
    <source>
        <strain evidence="5">SMH3187-1</strain>
    </source>
</reference>
<feature type="domain" description="K Homology" evidence="4">
    <location>
        <begin position="774"/>
        <end position="863"/>
    </location>
</feature>
<dbReference type="CDD" id="cd22450">
    <property type="entry name" value="KH-I_ScSCP160_rpt5"/>
    <property type="match status" value="1"/>
</dbReference>
<dbReference type="Gene3D" id="3.30.1370.10">
    <property type="entry name" value="K Homology domain, type 1"/>
    <property type="match status" value="9"/>
</dbReference>
<dbReference type="Proteomes" id="UP001172155">
    <property type="component" value="Unassembled WGS sequence"/>
</dbReference>
<evidence type="ECO:0000256" key="1">
    <source>
        <dbReference type="ARBA" id="ARBA00022737"/>
    </source>
</evidence>
<feature type="region of interest" description="Disordered" evidence="3">
    <location>
        <begin position="817"/>
        <end position="850"/>
    </location>
</feature>
<comment type="caution">
    <text evidence="5">The sequence shown here is derived from an EMBL/GenBank/DDBJ whole genome shotgun (WGS) entry which is preliminary data.</text>
</comment>
<dbReference type="PROSITE" id="PS50084">
    <property type="entry name" value="KH_TYPE_1"/>
    <property type="match status" value="9"/>
</dbReference>
<proteinExistence type="predicted"/>
<sequence length="1292" mass="140288">MADTAPAPAETSAASKLLQQHTAAHPVTIEEVPDEDIGKPATSTAEASTTESKPLSANAAGKQKARETKAIDTSSHDLFPELGGPKPSSMAGAVPIWNAKSNANGASPANGTPQASAPASGVTTPTGRAVHSAPVVSIPGRITETLLIDQSHLLPRNQLKRPVADVLKDVNRKSRAQVTMSNAGSGRLKFEASGPQDAALQAIKDVMNQIGSKQTVKVPIPSSARAHIIGKGGSQIKQLQEETGARIQLPKVEGKSSPAQNDDDDELIDVIVEGNAMSAASAREKILKIAGERTANISTRLKNIPAEFYPFIAGPKNSLAHTLEEAKGIQIRVPPHQPWSAHPPTLSADSRPVFISASNENPIQLAGDRAAVQAASAAIQRHVEELHQQLALEQLSIQRGRHQFIIGDRGIPVEQFFEDTGCAIVMSTNGDDDTVTIIGPSNQVPAGVDRAMDLAMNMQCSSVDISRFHRQVPGGAAAHARNVTRYLRQKKELERLEKAYNVHVNTPFTEEGVLPWELFSRDGKNAIRAQSEIKSLVDSHPPARMEILSVDPFFHNFLRSEVQPRVRDDYRVHLCVPEPSERNAPVLLVYEGAAGPDSYEIPRSQPSQADVKEMQKYLREARSHLESLLGKQEEVATGALEVPTKYHTKLEKFIKNEHLNTKSDGIPVRVSSIGPKVILRGPRSAVESLTQKCEAFLEQEKQDEKERGFTLEFEFPQKFANHLIGKGGSNIRELREKFDVDIQVQDGKVELKGPKAKAEAAKSHILSLGRTLQDETTHILKIEPKFHRELIGAQGAQINRLQTRYKVLIFFPRTAKAPKDDESGEAVSEAGKPRRQQAPDEVIVRGPKKGTDEAREELLSLLQYLKDNSFSATVSVQQKQVPSLIGSGGAILDQMRQETGARIDIPGARDSPDAVVDITIKGTKSQVAAAKKLLDEKKAVFDDTVTKTIDVEKKYHKTLIGAGGSNLRDIVVKAGGSDDRRELARAIQFPKQDADGNTIRIEGRSDVVDKILAQIKDFVSQRENQVTEILEVAPEKHRSLIGRGGETRRSLESQFSVSIDIPRQGSSQTAVKITGQSADVEKAKAHIETLVKGQEGETVQIPRALHHAISNNGQLFRKLNSDHQVTVDHAGQALPAKPTAPARANNGATPLITDDDEASADVHSWNVVENLSTEEGDIPWVLRGSPESLEKAKKAIESALEQAKGLTATGYLILPDPKTYRYVIGQGGSKVNSIRKQSGCKITVPRDQTVGEAIEVVGTKEGVEKAKDLILDAVKEGVSAARAPREPREPRD</sequence>
<feature type="domain" description="K Homology" evidence="4">
    <location>
        <begin position="707"/>
        <end position="770"/>
    </location>
</feature>
<dbReference type="CDD" id="cd22449">
    <property type="entry name" value="KH-I_ScSCP160_rpt4"/>
    <property type="match status" value="1"/>
</dbReference>
<dbReference type="InterPro" id="IPR036612">
    <property type="entry name" value="KH_dom_type_1_sf"/>
</dbReference>
<dbReference type="GO" id="GO:0005737">
    <property type="term" value="C:cytoplasm"/>
    <property type="evidence" value="ECO:0007669"/>
    <property type="project" value="TreeGrafter"/>
</dbReference>
<dbReference type="SMART" id="SM00322">
    <property type="entry name" value="KH"/>
    <property type="match status" value="10"/>
</dbReference>
<dbReference type="SUPFAM" id="SSF54791">
    <property type="entry name" value="Eukaryotic type KH-domain (KH-domain type I)"/>
    <property type="match status" value="8"/>
</dbReference>
<name>A0AA40EPY9_9PEZI</name>
<dbReference type="EMBL" id="JAUKUD010000005">
    <property type="protein sequence ID" value="KAK0743344.1"/>
    <property type="molecule type" value="Genomic_DNA"/>
</dbReference>
<dbReference type="Pfam" id="PF00013">
    <property type="entry name" value="KH_1"/>
    <property type="match status" value="7"/>
</dbReference>
<feature type="compositionally biased region" description="Low complexity" evidence="3">
    <location>
        <begin position="41"/>
        <end position="52"/>
    </location>
</feature>
<feature type="region of interest" description="Disordered" evidence="3">
    <location>
        <begin position="1134"/>
        <end position="1154"/>
    </location>
</feature>
<dbReference type="PANTHER" id="PTHR10627:SF31">
    <property type="entry name" value="DODECA-SATELLITE-BINDING PROTEIN 1, ISOFORM A"/>
    <property type="match status" value="1"/>
</dbReference>